<organism evidence="1 2">
    <name type="scientific">Coprococcus catus</name>
    <dbReference type="NCBI Taxonomy" id="116085"/>
    <lineage>
        <taxon>Bacteria</taxon>
        <taxon>Bacillati</taxon>
        <taxon>Bacillota</taxon>
        <taxon>Clostridia</taxon>
        <taxon>Lachnospirales</taxon>
        <taxon>Lachnospiraceae</taxon>
        <taxon>Coprococcus</taxon>
    </lineage>
</organism>
<sequence length="111" mass="12568">MSKEEVKTERHTETKEEAIKNMRKIVEVEEENHVETKEEAVKRVAEPLSVTIEKAKKDINTAVIMAERNYGLHSSITVLVLESILANVRAGNATVAAMEFEQYKGELLKNE</sequence>
<dbReference type="EMBL" id="QVEP01000013">
    <property type="protein sequence ID" value="RGB80152.1"/>
    <property type="molecule type" value="Genomic_DNA"/>
</dbReference>
<evidence type="ECO:0000313" key="2">
    <source>
        <dbReference type="Proteomes" id="UP000260773"/>
    </source>
</evidence>
<protein>
    <submittedName>
        <fullName evidence="1">Uncharacterized protein</fullName>
    </submittedName>
</protein>
<name>A0A3E2TP68_9FIRM</name>
<gene>
    <name evidence="1" type="ORF">DW070_07175</name>
</gene>
<comment type="caution">
    <text evidence="1">The sequence shown here is derived from an EMBL/GenBank/DDBJ whole genome shotgun (WGS) entry which is preliminary data.</text>
</comment>
<dbReference type="AlphaFoldDB" id="A0A3E2TP68"/>
<reference evidence="1 2" key="1">
    <citation type="submission" date="2018-08" db="EMBL/GenBank/DDBJ databases">
        <title>A genome reference for cultivated species of the human gut microbiota.</title>
        <authorList>
            <person name="Zou Y."/>
            <person name="Xue W."/>
            <person name="Luo G."/>
        </authorList>
    </citation>
    <scope>NUCLEOTIDE SEQUENCE [LARGE SCALE GENOMIC DNA]</scope>
    <source>
        <strain evidence="1 2">AF45-17</strain>
    </source>
</reference>
<dbReference type="Proteomes" id="UP000260773">
    <property type="component" value="Unassembled WGS sequence"/>
</dbReference>
<accession>A0A3E2TP68</accession>
<proteinExistence type="predicted"/>
<evidence type="ECO:0000313" key="1">
    <source>
        <dbReference type="EMBL" id="RGB80152.1"/>
    </source>
</evidence>